<dbReference type="PIRSF" id="PIRSF005384">
    <property type="entry name" value="RpiB_LacA_B"/>
    <property type="match status" value="1"/>
</dbReference>
<dbReference type="Gene3D" id="3.40.1400.10">
    <property type="entry name" value="Sugar-phosphate isomerase, RpiB/LacA/LacB"/>
    <property type="match status" value="1"/>
</dbReference>
<proteinExistence type="inferred from homology"/>
<dbReference type="GO" id="GO:0005975">
    <property type="term" value="P:carbohydrate metabolic process"/>
    <property type="evidence" value="ECO:0007669"/>
    <property type="project" value="InterPro"/>
</dbReference>
<keyword evidence="4" id="KW-1185">Reference proteome</keyword>
<dbReference type="EMBL" id="PXNQ02000009">
    <property type="protein sequence ID" value="RNF33683.1"/>
    <property type="molecule type" value="Genomic_DNA"/>
</dbReference>
<dbReference type="RefSeq" id="WP_106692202.1">
    <property type="nucleotide sequence ID" value="NZ_PXNQ02000009.1"/>
</dbReference>
<comment type="caution">
    <text evidence="3">The sequence shown here is derived from an EMBL/GenBank/DDBJ whole genome shotgun (WGS) entry which is preliminary data.</text>
</comment>
<sequence length="153" mass="15964">MKLAIAGDSAGEGLAKLLADHLKDRHEVAEISRTDAGPDAFYANLSDRVASEVLAGTYDRAILVCGTGIGVCISANKVPGIRAALTHDSYSATRAALSNNAQIITMGARVIGTELAKTIADAWLTETMNFDANGRSAGNVNAIDQVDAKYNKA</sequence>
<dbReference type="Pfam" id="PF02502">
    <property type="entry name" value="LacAB_rpiB"/>
    <property type="match status" value="1"/>
</dbReference>
<evidence type="ECO:0000313" key="4">
    <source>
        <dbReference type="Proteomes" id="UP000238137"/>
    </source>
</evidence>
<dbReference type="InterPro" id="IPR003500">
    <property type="entry name" value="RpiB_LacA_LacB"/>
</dbReference>
<gene>
    <name evidence="3" type="ORF">A7A09_014405</name>
</gene>
<reference evidence="3" key="1">
    <citation type="submission" date="2018-05" db="EMBL/GenBank/DDBJ databases">
        <title>Reclassification of Methylarcula marina and Methylarcula terricola as Paracoccus methylarcula sp.nov., comb.nov. and Paracoccus terricola comb.nov.</title>
        <authorList>
            <person name="Shmareva M.N."/>
            <person name="Doronina N.V."/>
            <person name="Vasilenko O.V."/>
            <person name="Tarlachkov S.V."/>
            <person name="Trotsenko Y.A."/>
        </authorList>
    </citation>
    <scope>NUCLEOTIDE SEQUENCE [LARGE SCALE GENOMIC DNA]</scope>
    <source>
        <strain evidence="3">VKM B-2159</strain>
    </source>
</reference>
<keyword evidence="2 3" id="KW-0413">Isomerase</keyword>
<dbReference type="NCBIfam" id="NF004051">
    <property type="entry name" value="PRK05571.1"/>
    <property type="match status" value="1"/>
</dbReference>
<protein>
    <submittedName>
        <fullName evidence="3">RpiB/LacA/LacB family sugar-phosphate isomerase</fullName>
    </submittedName>
</protein>
<dbReference type="InterPro" id="IPR036569">
    <property type="entry name" value="RpiB_LacA_LacB_sf"/>
</dbReference>
<dbReference type="OrthoDB" id="1778624at2"/>
<dbReference type="Proteomes" id="UP000238137">
    <property type="component" value="Unassembled WGS sequence"/>
</dbReference>
<dbReference type="NCBIfam" id="TIGR00689">
    <property type="entry name" value="rpiB_lacA_lacB"/>
    <property type="match status" value="1"/>
</dbReference>
<evidence type="ECO:0000256" key="1">
    <source>
        <dbReference type="ARBA" id="ARBA00008754"/>
    </source>
</evidence>
<dbReference type="PANTHER" id="PTHR43732">
    <property type="entry name" value="RIBOSE 5-PHOSPHATE ISOMERASE-RELATED"/>
    <property type="match status" value="1"/>
</dbReference>
<dbReference type="SUPFAM" id="SSF89623">
    <property type="entry name" value="Ribose/Galactose isomerase RpiB/AlsB"/>
    <property type="match status" value="1"/>
</dbReference>
<evidence type="ECO:0000313" key="3">
    <source>
        <dbReference type="EMBL" id="RNF33683.1"/>
    </source>
</evidence>
<dbReference type="PANTHER" id="PTHR43732:SF1">
    <property type="entry name" value="RIBOSE 5-PHOSPHATE ISOMERASE"/>
    <property type="match status" value="1"/>
</dbReference>
<evidence type="ECO:0000256" key="2">
    <source>
        <dbReference type="ARBA" id="ARBA00023235"/>
    </source>
</evidence>
<name>A0A3R7PNU3_9RHOB</name>
<dbReference type="AlphaFoldDB" id="A0A3R7PNU3"/>
<accession>A0A3R7PNU3</accession>
<organism evidence="3 4">
    <name type="scientific">Paracoccus methylarcula</name>
    <dbReference type="NCBI Taxonomy" id="72022"/>
    <lineage>
        <taxon>Bacteria</taxon>
        <taxon>Pseudomonadati</taxon>
        <taxon>Pseudomonadota</taxon>
        <taxon>Alphaproteobacteria</taxon>
        <taxon>Rhodobacterales</taxon>
        <taxon>Paracoccaceae</taxon>
        <taxon>Paracoccus</taxon>
    </lineage>
</organism>
<dbReference type="InterPro" id="IPR051812">
    <property type="entry name" value="SPI_LacAB/RpiB"/>
</dbReference>
<comment type="similarity">
    <text evidence="1">Belongs to the LacAB/RpiB family.</text>
</comment>
<dbReference type="GO" id="GO:0016861">
    <property type="term" value="F:intramolecular oxidoreductase activity, interconverting aldoses and ketoses"/>
    <property type="evidence" value="ECO:0007669"/>
    <property type="project" value="UniProtKB-ARBA"/>
</dbReference>